<proteinExistence type="predicted"/>
<sequence length="182" mass="19797">MGTEFPGFSGPSASTEAPLEMLAACHVRVERQCATLERLLAHLPAHGSDAQARAAAAAIIRYFDTAAVLHHADEETDLFPALLESMAGSDAVCIQGLTAGLCADHRRLESLWRTLRPSLQSIAAGEPATPAPEAVREFNQLYAAHMKREDDELLPMAARLLSDQDIDRIGRAMRERRGIKDV</sequence>
<evidence type="ECO:0000259" key="1">
    <source>
        <dbReference type="Pfam" id="PF01814"/>
    </source>
</evidence>
<dbReference type="Gene3D" id="1.20.120.520">
    <property type="entry name" value="nmb1532 protein domain like"/>
    <property type="match status" value="1"/>
</dbReference>
<dbReference type="EMBL" id="JACCEM010000006">
    <property type="protein sequence ID" value="NYT50280.1"/>
    <property type="molecule type" value="Genomic_DNA"/>
</dbReference>
<feature type="domain" description="Hemerythrin-like" evidence="1">
    <location>
        <begin position="18"/>
        <end position="157"/>
    </location>
</feature>
<organism evidence="2 3">
    <name type="scientific">Parapusillimonas granuli</name>
    <dbReference type="NCBI Taxonomy" id="380911"/>
    <lineage>
        <taxon>Bacteria</taxon>
        <taxon>Pseudomonadati</taxon>
        <taxon>Pseudomonadota</taxon>
        <taxon>Betaproteobacteria</taxon>
        <taxon>Burkholderiales</taxon>
        <taxon>Alcaligenaceae</taxon>
        <taxon>Parapusillimonas</taxon>
    </lineage>
</organism>
<comment type="caution">
    <text evidence="2">The sequence shown here is derived from an EMBL/GenBank/DDBJ whole genome shotgun (WGS) entry which is preliminary data.</text>
</comment>
<accession>A0A853G5M4</accession>
<dbReference type="CDD" id="cd12108">
    <property type="entry name" value="Hr-like"/>
    <property type="match status" value="1"/>
</dbReference>
<evidence type="ECO:0000313" key="3">
    <source>
        <dbReference type="Proteomes" id="UP000559809"/>
    </source>
</evidence>
<dbReference type="Proteomes" id="UP000559809">
    <property type="component" value="Unassembled WGS sequence"/>
</dbReference>
<gene>
    <name evidence="2" type="ORF">H0A72_13255</name>
</gene>
<keyword evidence="3" id="KW-1185">Reference proteome</keyword>
<dbReference type="RefSeq" id="WP_180156051.1">
    <property type="nucleotide sequence ID" value="NZ_JACCEM010000006.1"/>
</dbReference>
<dbReference type="InterPro" id="IPR012312">
    <property type="entry name" value="Hemerythrin-like"/>
</dbReference>
<evidence type="ECO:0000313" key="2">
    <source>
        <dbReference type="EMBL" id="NYT50280.1"/>
    </source>
</evidence>
<protein>
    <submittedName>
        <fullName evidence="2">Hemerythrin domain-containing protein</fullName>
    </submittedName>
</protein>
<dbReference type="AlphaFoldDB" id="A0A853G5M4"/>
<name>A0A853G5M4_9BURK</name>
<reference evidence="2 3" key="1">
    <citation type="submission" date="2020-07" db="EMBL/GenBank/DDBJ databases">
        <title>Taxonomic revisions and descriptions of new bacterial species based on genomic comparisons in the high-G+C-content subgroup of the family Alcaligenaceae.</title>
        <authorList>
            <person name="Szabo A."/>
            <person name="Felfoldi T."/>
        </authorList>
    </citation>
    <scope>NUCLEOTIDE SEQUENCE [LARGE SCALE GENOMIC DNA]</scope>
    <source>
        <strain evidence="2 3">LMG 24012</strain>
    </source>
</reference>
<dbReference type="Pfam" id="PF01814">
    <property type="entry name" value="Hemerythrin"/>
    <property type="match status" value="1"/>
</dbReference>